<dbReference type="GeneID" id="8298238"/>
<keyword evidence="2" id="KW-1185">Reference proteome</keyword>
<evidence type="ECO:0000313" key="2">
    <source>
        <dbReference type="Proteomes" id="UP000002037"/>
    </source>
</evidence>
<dbReference type="AlphaFoldDB" id="C5M2K7"/>
<dbReference type="RefSeq" id="XP_002545515.1">
    <property type="nucleotide sequence ID" value="XM_002545469.1"/>
</dbReference>
<protein>
    <submittedName>
        <fullName evidence="1">Uncharacterized protein</fullName>
    </submittedName>
</protein>
<dbReference type="OrthoDB" id="4026683at2759"/>
<dbReference type="EMBL" id="GG692395">
    <property type="protein sequence ID" value="EER35557.1"/>
    <property type="molecule type" value="Genomic_DNA"/>
</dbReference>
<evidence type="ECO:0000313" key="1">
    <source>
        <dbReference type="EMBL" id="EER35557.1"/>
    </source>
</evidence>
<proteinExistence type="predicted"/>
<reference evidence="1 2" key="1">
    <citation type="journal article" date="2009" name="Nature">
        <title>Evolution of pathogenicity and sexual reproduction in eight Candida genomes.</title>
        <authorList>
            <person name="Butler G."/>
            <person name="Rasmussen M.D."/>
            <person name="Lin M.F."/>
            <person name="Santos M.A."/>
            <person name="Sakthikumar S."/>
            <person name="Munro C.A."/>
            <person name="Rheinbay E."/>
            <person name="Grabherr M."/>
            <person name="Forche A."/>
            <person name="Reedy J.L."/>
            <person name="Agrafioti I."/>
            <person name="Arnaud M.B."/>
            <person name="Bates S."/>
            <person name="Brown A.J."/>
            <person name="Brunke S."/>
            <person name="Costanzo M.C."/>
            <person name="Fitzpatrick D.A."/>
            <person name="de Groot P.W."/>
            <person name="Harris D."/>
            <person name="Hoyer L.L."/>
            <person name="Hube B."/>
            <person name="Klis F.M."/>
            <person name="Kodira C."/>
            <person name="Lennard N."/>
            <person name="Logue M.E."/>
            <person name="Martin R."/>
            <person name="Neiman A.M."/>
            <person name="Nikolaou E."/>
            <person name="Quail M.A."/>
            <person name="Quinn J."/>
            <person name="Santos M.C."/>
            <person name="Schmitzberger F.F."/>
            <person name="Sherlock G."/>
            <person name="Shah P."/>
            <person name="Silverstein K.A."/>
            <person name="Skrzypek M.S."/>
            <person name="Soll D."/>
            <person name="Staggs R."/>
            <person name="Stansfield I."/>
            <person name="Stumpf M.P."/>
            <person name="Sudbery P.E."/>
            <person name="Srikantha T."/>
            <person name="Zeng Q."/>
            <person name="Berman J."/>
            <person name="Berriman M."/>
            <person name="Heitman J."/>
            <person name="Gow N.A."/>
            <person name="Lorenz M.C."/>
            <person name="Birren B.W."/>
            <person name="Kellis M."/>
            <person name="Cuomo C.A."/>
        </authorList>
    </citation>
    <scope>NUCLEOTIDE SEQUENCE [LARGE SCALE GENOMIC DNA]</scope>
    <source>
        <strain evidence="2">ATCC MYA-3404 / T1</strain>
    </source>
</reference>
<dbReference type="Proteomes" id="UP000002037">
    <property type="component" value="Unassembled WGS sequence"/>
</dbReference>
<accession>C5M2K7</accession>
<organism evidence="1 2">
    <name type="scientific">Candida tropicalis (strain ATCC MYA-3404 / T1)</name>
    <name type="common">Yeast</name>
    <dbReference type="NCBI Taxonomy" id="294747"/>
    <lineage>
        <taxon>Eukaryota</taxon>
        <taxon>Fungi</taxon>
        <taxon>Dikarya</taxon>
        <taxon>Ascomycota</taxon>
        <taxon>Saccharomycotina</taxon>
        <taxon>Pichiomycetes</taxon>
        <taxon>Debaryomycetaceae</taxon>
        <taxon>Candida/Lodderomyces clade</taxon>
        <taxon>Candida</taxon>
    </lineage>
</organism>
<dbReference type="KEGG" id="ctp:CTRG_00296"/>
<gene>
    <name evidence="1" type="ORF">CTRG_00296</name>
</gene>
<dbReference type="VEuPathDB" id="FungiDB:CTRG_00296"/>
<dbReference type="eggNOG" id="ENOG502RQ2Z">
    <property type="taxonomic scope" value="Eukaryota"/>
</dbReference>
<sequence>MNLDLHPSLYEPRTLDKQSTSRIKSLLPIPNYHASYLNSYSDNGWTVIIKKKSVKTGFSVFLSEDAYVKYNFYKHNPTMDSIKFQQNGFGVPLLKLNSIKEDIFPYYYLSFKRYFPTNFWPFDENKDFYEFCKVSKTTHIGYTCFVFEFTPDPTDPGLDFKVFMFSHSRLPISDYIYKGERRRWIEQTLSDEFKKQGVMRYGFKNTVLKSNQVSLTDNWDGESKELRTKSKNPYLSGYFKKRFSWSYRLPKEEYYGESPSAILCETLKSIQPGFSGIKIIDRSTQNVDTNYESTISLSEEVLVTICIGTVLNWEKDAEIVRTQETTYHNHRSKHTKYYYSSSDSDLGE</sequence>
<name>C5M2K7_CANTT</name>
<dbReference type="HOGENOM" id="CLU_056751_0_0_1"/>